<dbReference type="AlphaFoldDB" id="A0A183V6V7"/>
<evidence type="ECO:0000313" key="2">
    <source>
        <dbReference type="Proteomes" id="UP000050794"/>
    </source>
</evidence>
<proteinExistence type="predicted"/>
<reference evidence="1 2" key="2">
    <citation type="submission" date="2018-11" db="EMBL/GenBank/DDBJ databases">
        <authorList>
            <consortium name="Pathogen Informatics"/>
        </authorList>
    </citation>
    <scope>NUCLEOTIDE SEQUENCE [LARGE SCALE GENOMIC DNA]</scope>
</reference>
<accession>A0A183V6V7</accession>
<name>A0A183V6V7_TOXCA</name>
<protein>
    <submittedName>
        <fullName evidence="1 3">Uncharacterized protein</fullName>
    </submittedName>
</protein>
<sequence>MLEAIFLYRKAMQSKFNASMSSVLMQLLVEEQVWDLGSAVGNRYVNRRFTSKSSKRLADMLSRALLTRGCERRAQLEMPYLYYSNEEGIRHADSDGQQKEVKECV</sequence>
<dbReference type="WBParaSite" id="TCNE_0001647801-mRNA-1">
    <property type="protein sequence ID" value="TCNE_0001647801-mRNA-1"/>
    <property type="gene ID" value="TCNE_0001647801"/>
</dbReference>
<organism evidence="2 3">
    <name type="scientific">Toxocara canis</name>
    <name type="common">Canine roundworm</name>
    <dbReference type="NCBI Taxonomy" id="6265"/>
    <lineage>
        <taxon>Eukaryota</taxon>
        <taxon>Metazoa</taxon>
        <taxon>Ecdysozoa</taxon>
        <taxon>Nematoda</taxon>
        <taxon>Chromadorea</taxon>
        <taxon>Rhabditida</taxon>
        <taxon>Spirurina</taxon>
        <taxon>Ascaridomorpha</taxon>
        <taxon>Ascaridoidea</taxon>
        <taxon>Toxocaridae</taxon>
        <taxon>Toxocara</taxon>
    </lineage>
</organism>
<evidence type="ECO:0000313" key="1">
    <source>
        <dbReference type="EMBL" id="VDM47798.1"/>
    </source>
</evidence>
<gene>
    <name evidence="1" type="ORF">TCNE_LOCUS16477</name>
</gene>
<dbReference type="Proteomes" id="UP000050794">
    <property type="component" value="Unassembled WGS sequence"/>
</dbReference>
<keyword evidence="2" id="KW-1185">Reference proteome</keyword>
<dbReference type="EMBL" id="UYWY01023631">
    <property type="protein sequence ID" value="VDM47798.1"/>
    <property type="molecule type" value="Genomic_DNA"/>
</dbReference>
<evidence type="ECO:0000313" key="3">
    <source>
        <dbReference type="WBParaSite" id="TCNE_0001647801-mRNA-1"/>
    </source>
</evidence>
<reference evidence="3" key="1">
    <citation type="submission" date="2016-06" db="UniProtKB">
        <authorList>
            <consortium name="WormBaseParasite"/>
        </authorList>
    </citation>
    <scope>IDENTIFICATION</scope>
</reference>